<evidence type="ECO:0000313" key="3">
    <source>
        <dbReference type="Proteomes" id="UP000061569"/>
    </source>
</evidence>
<organism evidence="2 3">
    <name type="scientific">Lysobacter enzymogenes</name>
    <dbReference type="NCBI Taxonomy" id="69"/>
    <lineage>
        <taxon>Bacteria</taxon>
        <taxon>Pseudomonadati</taxon>
        <taxon>Pseudomonadota</taxon>
        <taxon>Gammaproteobacteria</taxon>
        <taxon>Lysobacterales</taxon>
        <taxon>Lysobacteraceae</taxon>
        <taxon>Lysobacter</taxon>
    </lineage>
</organism>
<dbReference type="EMBL" id="CP013140">
    <property type="protein sequence ID" value="ALN58718.1"/>
    <property type="molecule type" value="Genomic_DNA"/>
</dbReference>
<evidence type="ECO:0000256" key="1">
    <source>
        <dbReference type="SAM" id="MobiDB-lite"/>
    </source>
</evidence>
<protein>
    <submittedName>
        <fullName evidence="2">Uncharacterized protein</fullName>
    </submittedName>
</protein>
<dbReference type="KEGG" id="lez:GLE_3372"/>
<dbReference type="STRING" id="69.GLE_3372"/>
<accession>A0A0S2DJL5</accession>
<feature type="compositionally biased region" description="Low complexity" evidence="1">
    <location>
        <begin position="31"/>
        <end position="42"/>
    </location>
</feature>
<sequence>MLSRRSPRTLLQRSRRAALNLDRLRRITTPAAGSGAAAGSGSARRRARPHDFSHVDDNCSQRHIDYICSYEAIPDGA</sequence>
<gene>
    <name evidence="2" type="ORF">GLE_3372</name>
</gene>
<dbReference type="AlphaFoldDB" id="A0A0S2DJL5"/>
<proteinExistence type="predicted"/>
<feature type="region of interest" description="Disordered" evidence="1">
    <location>
        <begin position="30"/>
        <end position="55"/>
    </location>
</feature>
<reference evidence="2 3" key="1">
    <citation type="submission" date="2015-11" db="EMBL/GenBank/DDBJ databases">
        <title>Genome sequences of Lysobacter enzymogenes strain C3 and Lysobacter antibioticus ATCC 29479.</title>
        <authorList>
            <person name="Kobayashi D.Y."/>
        </authorList>
    </citation>
    <scope>NUCLEOTIDE SEQUENCE [LARGE SCALE GENOMIC DNA]</scope>
    <source>
        <strain evidence="2 3">C3</strain>
    </source>
</reference>
<dbReference type="Proteomes" id="UP000061569">
    <property type="component" value="Chromosome"/>
</dbReference>
<evidence type="ECO:0000313" key="2">
    <source>
        <dbReference type="EMBL" id="ALN58718.1"/>
    </source>
</evidence>
<dbReference type="PATRIC" id="fig|69.6.peg.3322"/>
<name>A0A0S2DJL5_LYSEN</name>